<dbReference type="InterPro" id="IPR001764">
    <property type="entry name" value="Glyco_hydro_3_N"/>
</dbReference>
<comment type="caution">
    <text evidence="8">The sequence shown here is derived from an EMBL/GenBank/DDBJ whole genome shotgun (WGS) entry which is preliminary data.</text>
</comment>
<evidence type="ECO:0000259" key="7">
    <source>
        <dbReference type="Pfam" id="PF00933"/>
    </source>
</evidence>
<dbReference type="InterPro" id="IPR017853">
    <property type="entry name" value="GH"/>
</dbReference>
<keyword evidence="5" id="KW-0326">Glycosidase</keyword>
<evidence type="ECO:0000256" key="2">
    <source>
        <dbReference type="ARBA" id="ARBA00005336"/>
    </source>
</evidence>
<dbReference type="InterPro" id="IPR036962">
    <property type="entry name" value="Glyco_hydro_3_N_sf"/>
</dbReference>
<dbReference type="RefSeq" id="WP_109925353.1">
    <property type="nucleotide sequence ID" value="NZ_QGNZ01000002.1"/>
</dbReference>
<evidence type="ECO:0000256" key="1">
    <source>
        <dbReference type="ARBA" id="ARBA00001231"/>
    </source>
</evidence>
<dbReference type="PROSITE" id="PS00775">
    <property type="entry name" value="GLYCOSYL_HYDROL_F3"/>
    <property type="match status" value="1"/>
</dbReference>
<keyword evidence="9" id="KW-1185">Reference proteome</keyword>
<name>A0A317EN95_9SPHI</name>
<dbReference type="InterPro" id="IPR050226">
    <property type="entry name" value="NagZ_Beta-hexosaminidase"/>
</dbReference>
<dbReference type="InterPro" id="IPR019800">
    <property type="entry name" value="Glyco_hydro_3_AS"/>
</dbReference>
<dbReference type="AlphaFoldDB" id="A0A317EN95"/>
<feature type="chain" id="PRO_5016400098" description="beta-N-acetylhexosaminidase" evidence="6">
    <location>
        <begin position="21"/>
        <end position="566"/>
    </location>
</feature>
<dbReference type="Gene3D" id="3.20.20.300">
    <property type="entry name" value="Glycoside hydrolase, family 3, N-terminal domain"/>
    <property type="match status" value="1"/>
</dbReference>
<reference evidence="8 9" key="1">
    <citation type="submission" date="2018-05" db="EMBL/GenBank/DDBJ databases">
        <title>Pedobacter paludis sp. nov., isolated from wetland soil.</title>
        <authorList>
            <person name="Zhang Y."/>
            <person name="Wang G."/>
        </authorList>
    </citation>
    <scope>NUCLEOTIDE SEQUENCE [LARGE SCALE GENOMIC DNA]</scope>
    <source>
        <strain evidence="8 9">KCTC22721</strain>
    </source>
</reference>
<comment type="catalytic activity">
    <reaction evidence="1">
        <text>Hydrolysis of terminal non-reducing N-acetyl-D-hexosamine residues in N-acetyl-beta-D-hexosaminides.</text>
        <dbReference type="EC" id="3.2.1.52"/>
    </reaction>
</comment>
<keyword evidence="6" id="KW-0732">Signal</keyword>
<evidence type="ECO:0000256" key="6">
    <source>
        <dbReference type="SAM" id="SignalP"/>
    </source>
</evidence>
<dbReference type="Pfam" id="PF00933">
    <property type="entry name" value="Glyco_hydro_3"/>
    <property type="match status" value="1"/>
</dbReference>
<accession>A0A317EN95</accession>
<dbReference type="GO" id="GO:0005975">
    <property type="term" value="P:carbohydrate metabolic process"/>
    <property type="evidence" value="ECO:0007669"/>
    <property type="project" value="InterPro"/>
</dbReference>
<dbReference type="GO" id="GO:0009254">
    <property type="term" value="P:peptidoglycan turnover"/>
    <property type="evidence" value="ECO:0007669"/>
    <property type="project" value="TreeGrafter"/>
</dbReference>
<proteinExistence type="inferred from homology"/>
<dbReference type="Proteomes" id="UP000245379">
    <property type="component" value="Unassembled WGS sequence"/>
</dbReference>
<comment type="similarity">
    <text evidence="2">Belongs to the glycosyl hydrolase 3 family.</text>
</comment>
<evidence type="ECO:0000256" key="3">
    <source>
        <dbReference type="ARBA" id="ARBA00012663"/>
    </source>
</evidence>
<dbReference type="OrthoDB" id="9805821at2"/>
<protein>
    <recommendedName>
        <fullName evidence="3">beta-N-acetylhexosaminidase</fullName>
        <ecNumber evidence="3">3.2.1.52</ecNumber>
    </recommendedName>
</protein>
<dbReference type="SUPFAM" id="SSF51445">
    <property type="entry name" value="(Trans)glycosidases"/>
    <property type="match status" value="1"/>
</dbReference>
<dbReference type="GO" id="GO:0004563">
    <property type="term" value="F:beta-N-acetylhexosaminidase activity"/>
    <property type="evidence" value="ECO:0007669"/>
    <property type="project" value="UniProtKB-EC"/>
</dbReference>
<evidence type="ECO:0000313" key="9">
    <source>
        <dbReference type="Proteomes" id="UP000245379"/>
    </source>
</evidence>
<dbReference type="PRINTS" id="PR00133">
    <property type="entry name" value="GLHYDRLASE3"/>
</dbReference>
<feature type="signal peptide" evidence="6">
    <location>
        <begin position="1"/>
        <end position="20"/>
    </location>
</feature>
<sequence length="566" mass="62688">MKKNLFLLIGFCIATFSANAQKKTYLELLANQPKWVDSVFNKLNRRDRIAQMFFVRAHTNLGKKYSDSVGMVIKKEQLGGVIFFQGGPVRQAVVTNAYQKVSKVPLIVANDGEWGLGMRLDSTISYPYQMTLGAIQNKDLIYRMGQEVAKDFKRMGMHLNLAPDADVNNNAKNPVINYRSFGENKYNVANKVGAYMKGMQDGGLLTSLKHFPGHGDTDVDSHYDLPQLNFSFTRLDTLEMYPFKELIKQGASGVMVAHMNIPQLDNTPNLPSTLSKPIITGILKEKIGFKGLIITDAMDMKGVVKYFKDGNADLMAIMAGNDILELSENSDRAIKLVRKAVRHNEIDMKVIDESVKKILTAKYWAGLNRKDTIVTQNIVADVNRKASYALVQELANASVTLLKGKPYIKNLIPIRRTAIISIGVPSVTTFQKEISKGYYNSVYYVLDKDASAAQISNVAREIGAFDQVIVGIHDSRARPANNIPLNAGIKNFIKELSSKNAVFALFANPYNLAGLPGLENSKGLVIAYQKEDYMQISAAAVINNRLVPSGKLPVSILPNYKFGDGL</sequence>
<dbReference type="EC" id="3.2.1.52" evidence="3"/>
<feature type="domain" description="Glycoside hydrolase family 3 N-terminal" evidence="7">
    <location>
        <begin position="46"/>
        <end position="360"/>
    </location>
</feature>
<evidence type="ECO:0000313" key="8">
    <source>
        <dbReference type="EMBL" id="PWS27647.1"/>
    </source>
</evidence>
<dbReference type="PANTHER" id="PTHR30480">
    <property type="entry name" value="BETA-HEXOSAMINIDASE-RELATED"/>
    <property type="match status" value="1"/>
</dbReference>
<evidence type="ECO:0000256" key="4">
    <source>
        <dbReference type="ARBA" id="ARBA00022801"/>
    </source>
</evidence>
<gene>
    <name evidence="8" type="ORF">DHW03_08660</name>
</gene>
<dbReference type="PANTHER" id="PTHR30480:SF13">
    <property type="entry name" value="BETA-HEXOSAMINIDASE"/>
    <property type="match status" value="1"/>
</dbReference>
<evidence type="ECO:0000256" key="5">
    <source>
        <dbReference type="ARBA" id="ARBA00023295"/>
    </source>
</evidence>
<dbReference type="EMBL" id="QGNZ01000002">
    <property type="protein sequence ID" value="PWS27647.1"/>
    <property type="molecule type" value="Genomic_DNA"/>
</dbReference>
<organism evidence="8 9">
    <name type="scientific">Pedobacter yonginense</name>
    <dbReference type="NCBI Taxonomy" id="651869"/>
    <lineage>
        <taxon>Bacteria</taxon>
        <taxon>Pseudomonadati</taxon>
        <taxon>Bacteroidota</taxon>
        <taxon>Sphingobacteriia</taxon>
        <taxon>Sphingobacteriales</taxon>
        <taxon>Sphingobacteriaceae</taxon>
        <taxon>Pedobacter</taxon>
    </lineage>
</organism>
<keyword evidence="4 8" id="KW-0378">Hydrolase</keyword>
<dbReference type="Gene3D" id="3.40.50.1700">
    <property type="entry name" value="Glycoside hydrolase family 3 C-terminal domain"/>
    <property type="match status" value="1"/>
</dbReference>
<dbReference type="InterPro" id="IPR036881">
    <property type="entry name" value="Glyco_hydro_3_C_sf"/>
</dbReference>